<dbReference type="EMBL" id="LR743589">
    <property type="protein sequence ID" value="CAA2615842.1"/>
    <property type="molecule type" value="Genomic_DNA"/>
</dbReference>
<organism evidence="5">
    <name type="scientific">Spirodela intermedia</name>
    <name type="common">Intermediate duckweed</name>
    <dbReference type="NCBI Taxonomy" id="51605"/>
    <lineage>
        <taxon>Eukaryota</taxon>
        <taxon>Viridiplantae</taxon>
        <taxon>Streptophyta</taxon>
        <taxon>Embryophyta</taxon>
        <taxon>Tracheophyta</taxon>
        <taxon>Spermatophyta</taxon>
        <taxon>Magnoliopsida</taxon>
        <taxon>Liliopsida</taxon>
        <taxon>Araceae</taxon>
        <taxon>Lemnoideae</taxon>
        <taxon>Spirodela</taxon>
    </lineage>
</organism>
<evidence type="ECO:0000313" key="5">
    <source>
        <dbReference type="EMBL" id="CAA2615842.1"/>
    </source>
</evidence>
<dbReference type="GO" id="GO:0003723">
    <property type="term" value="F:RNA binding"/>
    <property type="evidence" value="ECO:0007669"/>
    <property type="project" value="InterPro"/>
</dbReference>
<dbReference type="PANTHER" id="PTHR47926:SF344">
    <property type="entry name" value="OS07G0636900 PROTEIN"/>
    <property type="match status" value="1"/>
</dbReference>
<dbReference type="Proteomes" id="UP001189122">
    <property type="component" value="Unassembled WGS sequence"/>
</dbReference>
<gene>
    <name evidence="5" type="ORF">SI7747_02002087</name>
</gene>
<feature type="compositionally biased region" description="Low complexity" evidence="3">
    <location>
        <begin position="41"/>
        <end position="55"/>
    </location>
</feature>
<dbReference type="InterPro" id="IPR046960">
    <property type="entry name" value="PPR_At4g14850-like_plant"/>
</dbReference>
<dbReference type="PANTHER" id="PTHR47926">
    <property type="entry name" value="PENTATRICOPEPTIDE REPEAT-CONTAINING PROTEIN"/>
    <property type="match status" value="1"/>
</dbReference>
<dbReference type="InterPro" id="IPR032867">
    <property type="entry name" value="DYW_dom"/>
</dbReference>
<feature type="repeat" description="PPR" evidence="2">
    <location>
        <begin position="324"/>
        <end position="358"/>
    </location>
</feature>
<protein>
    <recommendedName>
        <fullName evidence="4">DYW domain-containing protein</fullName>
    </recommendedName>
</protein>
<dbReference type="Pfam" id="PF14432">
    <property type="entry name" value="DYW_deaminase"/>
    <property type="match status" value="1"/>
</dbReference>
<evidence type="ECO:0000259" key="4">
    <source>
        <dbReference type="Pfam" id="PF14432"/>
    </source>
</evidence>
<dbReference type="Pfam" id="PF01535">
    <property type="entry name" value="PPR"/>
    <property type="match status" value="2"/>
</dbReference>
<feature type="repeat" description="PPR" evidence="2">
    <location>
        <begin position="463"/>
        <end position="498"/>
    </location>
</feature>
<dbReference type="PROSITE" id="PS51375">
    <property type="entry name" value="PPR"/>
    <property type="match status" value="4"/>
</dbReference>
<feature type="region of interest" description="Disordered" evidence="3">
    <location>
        <begin position="39"/>
        <end position="61"/>
    </location>
</feature>
<dbReference type="EMBL" id="CACRZD030000002">
    <property type="protein sequence ID" value="CAA6655547.1"/>
    <property type="molecule type" value="Genomic_DNA"/>
</dbReference>
<keyword evidence="6" id="KW-1185">Reference proteome</keyword>
<keyword evidence="1" id="KW-0677">Repeat</keyword>
<sequence length="723" mass="79238">MSHLISGDELEENDDHRRRLCVSVFHGADVAHRVLGILQVPRSGPPGSRAGGRQRSPPPPVHRLQARHLLRALQFDLRSRPLPPPIFSARLPGGLPVQHDDPRLCPDWAPSEAIAIFKSMSSPNNFTFPFLVSSCAKMPSPETGLGVHCHIVKSGFDSDIFVANSLVHFYSRFDDLGGARQLFDEIPDRDAVTYNTVINGYARAGRAAEALSLFKDMCQSEVLPDAYTFVSLLSLSSSMADLPTGRFIHQLMYKNLPVSGVLLKNALVDMYAKCGEMKAAKRAFAALGPREISAPAISSMITGYAGRGEVQIARKLFDDMPVKDSIAWTAIIGGYSRAGRHREALELFLEMEASGAEPDEVTVSVALSACAQAGAVEMVKRLHRCAEKKSPPRRNLVLATAIVDAYAKCGLVAAATDVFRGVDGKSKTVPLFNAMISGLAQHGLGVEALATFREMAPLNLNPDETTFTAVLCACSHSGLIEEGKKIFNSMSTDHGIRPQLEHYGCMVDLLGRGGLLKEAFGFIDEMPIEPNSVIWHSLLAACRIHGDISTGEAAARRFLLLSPDGGSCVLLSGMLADAQRWEDSTNVRRLIGRNGNQKKPAGWSYIEWNGSLNQEIYRKLEEMAAQLKSAGYVPSTERVSFDIDEEEKEVAVLHHSEKLALAFGLITVDPGAAIRIFKNLRLCNDCHSSFKIVSKAYGREIIVRDRIRFHHMREGSCSCRDYW</sequence>
<dbReference type="FunFam" id="1.25.40.10:FF:000242">
    <property type="entry name" value="Pentatricopeptide repeat-containing protein"/>
    <property type="match status" value="1"/>
</dbReference>
<feature type="repeat" description="PPR" evidence="2">
    <location>
        <begin position="428"/>
        <end position="462"/>
    </location>
</feature>
<dbReference type="NCBIfam" id="TIGR00756">
    <property type="entry name" value="PPR"/>
    <property type="match status" value="4"/>
</dbReference>
<dbReference type="Gene3D" id="1.25.40.10">
    <property type="entry name" value="Tetratricopeptide repeat domain"/>
    <property type="match status" value="3"/>
</dbReference>
<reference evidence="5 6" key="1">
    <citation type="submission" date="2019-12" db="EMBL/GenBank/DDBJ databases">
        <authorList>
            <person name="Scholz U."/>
            <person name="Mascher M."/>
            <person name="Fiebig A."/>
        </authorList>
    </citation>
    <scope>NUCLEOTIDE SEQUENCE</scope>
</reference>
<dbReference type="GO" id="GO:0008270">
    <property type="term" value="F:zinc ion binding"/>
    <property type="evidence" value="ECO:0007669"/>
    <property type="project" value="InterPro"/>
</dbReference>
<dbReference type="InterPro" id="IPR002885">
    <property type="entry name" value="PPR_rpt"/>
</dbReference>
<evidence type="ECO:0000256" key="2">
    <source>
        <dbReference type="PROSITE-ProRule" id="PRU00708"/>
    </source>
</evidence>
<evidence type="ECO:0000256" key="1">
    <source>
        <dbReference type="ARBA" id="ARBA00022737"/>
    </source>
</evidence>
<dbReference type="AlphaFoldDB" id="A0A7I8ICK6"/>
<dbReference type="InterPro" id="IPR011990">
    <property type="entry name" value="TPR-like_helical_dom_sf"/>
</dbReference>
<dbReference type="GO" id="GO:0009451">
    <property type="term" value="P:RNA modification"/>
    <property type="evidence" value="ECO:0007669"/>
    <property type="project" value="InterPro"/>
</dbReference>
<proteinExistence type="predicted"/>
<name>A0A7I8ICK6_SPIIN</name>
<dbReference type="FunFam" id="1.25.40.10:FF:000344">
    <property type="entry name" value="Pentatricopeptide repeat-containing protein"/>
    <property type="match status" value="1"/>
</dbReference>
<dbReference type="Pfam" id="PF13041">
    <property type="entry name" value="PPR_2"/>
    <property type="match status" value="3"/>
</dbReference>
<evidence type="ECO:0000313" key="6">
    <source>
        <dbReference type="Proteomes" id="UP001189122"/>
    </source>
</evidence>
<feature type="domain" description="DYW" evidence="4">
    <location>
        <begin position="631"/>
        <end position="723"/>
    </location>
</feature>
<feature type="repeat" description="PPR" evidence="2">
    <location>
        <begin position="190"/>
        <end position="224"/>
    </location>
</feature>
<evidence type="ECO:0000256" key="3">
    <source>
        <dbReference type="SAM" id="MobiDB-lite"/>
    </source>
</evidence>
<accession>A0A7I8ICK6</accession>